<evidence type="ECO:0000256" key="2">
    <source>
        <dbReference type="ARBA" id="ARBA00007482"/>
    </source>
</evidence>
<dbReference type="GO" id="GO:0047631">
    <property type="term" value="F:ADP-ribose diphosphatase activity"/>
    <property type="evidence" value="ECO:0007669"/>
    <property type="project" value="UniProtKB-EC"/>
</dbReference>
<evidence type="ECO:0000256" key="12">
    <source>
        <dbReference type="ARBA" id="ARBA00049546"/>
    </source>
</evidence>
<dbReference type="CDD" id="cd24155">
    <property type="entry name" value="NUDIX_ADPRase"/>
    <property type="match status" value="1"/>
</dbReference>
<dbReference type="GO" id="GO:0006753">
    <property type="term" value="P:nucleoside phosphate metabolic process"/>
    <property type="evidence" value="ECO:0007669"/>
    <property type="project" value="TreeGrafter"/>
</dbReference>
<dbReference type="InterPro" id="IPR004385">
    <property type="entry name" value="NDP_pyrophosphatase"/>
</dbReference>
<keyword evidence="7 13" id="KW-0460">Magnesium</keyword>
<dbReference type="InterPro" id="IPR013024">
    <property type="entry name" value="GGCT-like"/>
</dbReference>
<dbReference type="GO" id="GO:0019144">
    <property type="term" value="F:ADP-sugar diphosphatase activity"/>
    <property type="evidence" value="ECO:0007669"/>
    <property type="project" value="TreeGrafter"/>
</dbReference>
<evidence type="ECO:0000256" key="1">
    <source>
        <dbReference type="ARBA" id="ARBA00001946"/>
    </source>
</evidence>
<dbReference type="NCBIfam" id="TIGR00052">
    <property type="entry name" value="nudix-type nucleoside diphosphatase, YffH/AdpP family"/>
    <property type="match status" value="1"/>
</dbReference>
<dbReference type="RefSeq" id="WP_270917188.1">
    <property type="nucleotide sequence ID" value="NZ_CP127247.1"/>
</dbReference>
<dbReference type="AlphaFoldDB" id="A0A9Y2KXA3"/>
<evidence type="ECO:0000259" key="15">
    <source>
        <dbReference type="PROSITE" id="PS51462"/>
    </source>
</evidence>
<evidence type="ECO:0000256" key="3">
    <source>
        <dbReference type="ARBA" id="ARBA00012453"/>
    </source>
</evidence>
<feature type="short sequence motif" description="Nudix box" evidence="14">
    <location>
        <begin position="262"/>
        <end position="284"/>
    </location>
</feature>
<dbReference type="EMBL" id="CP127247">
    <property type="protein sequence ID" value="WIY24189.1"/>
    <property type="molecule type" value="Genomic_DNA"/>
</dbReference>
<feature type="binding site" evidence="13">
    <location>
        <position position="281"/>
    </location>
    <ligand>
        <name>Mg(2+)</name>
        <dbReference type="ChEBI" id="CHEBI:18420"/>
        <label>1</label>
    </ligand>
</feature>
<evidence type="ECO:0000256" key="5">
    <source>
        <dbReference type="ARBA" id="ARBA00022723"/>
    </source>
</evidence>
<evidence type="ECO:0000256" key="13">
    <source>
        <dbReference type="PIRSR" id="PIRSR604385-2"/>
    </source>
</evidence>
<evidence type="ECO:0000256" key="10">
    <source>
        <dbReference type="ARBA" id="ARBA00030308"/>
    </source>
</evidence>
<keyword evidence="17" id="KW-1185">Reference proteome</keyword>
<dbReference type="PANTHER" id="PTHR11839">
    <property type="entry name" value="UDP/ADP-SUGAR PYROPHOSPHATASE"/>
    <property type="match status" value="1"/>
</dbReference>
<dbReference type="EC" id="3.6.1.13" evidence="3"/>
<sequence>MVDLFFYGTLCYPRLLELVLGRSGAALDVSQAELAGHGAFAVRGQIFPAIEERIDHVTQGVLVRGLSQDDLAALNFYEGGFDYDLKDVVVQTEDGEQAAAQVYFPQPGLWQTAELWDLQEWITDWGALTLRAAQEVMSYQGRMSAAEVAKSFPSIRIRAAAWLAAQARAGDPARDLSKDVVVHNHRRAHLNFFAMDEVDLQYRRYDGSLSPVINRSAALVGRASVVLPYDPVRDEVLLIEQFRAATYIAGEQRPWMWEPVAGLIDPGESAEQAAHREAMEEAGVTLSALEPVAQVYPSSGASGEFIHIFVGISDLTTRQAGGGLASEGEDIRCKLIGFDALMAAVDAQSYLDMPLVTAALWLARHRQRLRQRLRQG</sequence>
<dbReference type="InterPro" id="IPR015797">
    <property type="entry name" value="NUDIX_hydrolase-like_dom_sf"/>
</dbReference>
<name>A0A9Y2KXA3_9RHOB</name>
<evidence type="ECO:0000256" key="7">
    <source>
        <dbReference type="ARBA" id="ARBA00022842"/>
    </source>
</evidence>
<gene>
    <name evidence="16" type="ORF">QPJ95_16445</name>
</gene>
<feature type="binding site" evidence="13">
    <location>
        <position position="277"/>
    </location>
    <ligand>
        <name>Mg(2+)</name>
        <dbReference type="ChEBI" id="CHEBI:18420"/>
        <label>1</label>
    </ligand>
</feature>
<evidence type="ECO:0000256" key="11">
    <source>
        <dbReference type="ARBA" id="ARBA00033056"/>
    </source>
</evidence>
<dbReference type="Proteomes" id="UP001238334">
    <property type="component" value="Chromosome"/>
</dbReference>
<evidence type="ECO:0000313" key="17">
    <source>
        <dbReference type="Proteomes" id="UP001238334"/>
    </source>
</evidence>
<evidence type="ECO:0000256" key="4">
    <source>
        <dbReference type="ARBA" id="ARBA00013297"/>
    </source>
</evidence>
<keyword evidence="6" id="KW-0378">Hydrolase</keyword>
<reference evidence="16 17" key="1">
    <citation type="submission" date="2023-06" db="EMBL/GenBank/DDBJ databases">
        <title>Parasedimentitalea psychrophila sp. nov., a psychrophilic bacterium isolated from deep-sea sediment.</title>
        <authorList>
            <person name="Li A."/>
        </authorList>
    </citation>
    <scope>NUCLEOTIDE SEQUENCE [LARGE SCALE GENOMIC DNA]</scope>
    <source>
        <strain evidence="16 17">QS115</strain>
    </source>
</reference>
<comment type="cofactor">
    <cofactor evidence="1 13">
        <name>Mg(2+)</name>
        <dbReference type="ChEBI" id="CHEBI:18420"/>
    </cofactor>
</comment>
<evidence type="ECO:0000256" key="6">
    <source>
        <dbReference type="ARBA" id="ARBA00022801"/>
    </source>
</evidence>
<keyword evidence="5 13" id="KW-0479">Metal-binding</keyword>
<dbReference type="GO" id="GO:0005829">
    <property type="term" value="C:cytosol"/>
    <property type="evidence" value="ECO:0007669"/>
    <property type="project" value="TreeGrafter"/>
</dbReference>
<comment type="function">
    <text evidence="8">Acts on ADP-mannose and ADP-glucose as well as ADP-ribose. Prevents glycogen biosynthesis. The reaction catalyzed by this enzyme is a limiting step of the gluconeogenic process.</text>
</comment>
<dbReference type="SUPFAM" id="SSF110857">
    <property type="entry name" value="Gamma-glutamyl cyclotransferase-like"/>
    <property type="match status" value="1"/>
</dbReference>
<feature type="binding site" evidence="13">
    <location>
        <position position="329"/>
    </location>
    <ligand>
        <name>Mg(2+)</name>
        <dbReference type="ChEBI" id="CHEBI:18420"/>
        <label>1</label>
    </ligand>
</feature>
<dbReference type="InterPro" id="IPR036568">
    <property type="entry name" value="GGCT-like_sf"/>
</dbReference>
<dbReference type="Gene3D" id="3.10.490.10">
    <property type="entry name" value="Gamma-glutamyl cyclotransferase-like"/>
    <property type="match status" value="1"/>
</dbReference>
<dbReference type="Pfam" id="PF00293">
    <property type="entry name" value="NUDIX"/>
    <property type="match status" value="1"/>
</dbReference>
<evidence type="ECO:0000256" key="14">
    <source>
        <dbReference type="PIRSR" id="PIRSR604385-3"/>
    </source>
</evidence>
<feature type="domain" description="Nudix hydrolase" evidence="15">
    <location>
        <begin position="219"/>
        <end position="358"/>
    </location>
</feature>
<evidence type="ECO:0000313" key="16">
    <source>
        <dbReference type="EMBL" id="WIY24189.1"/>
    </source>
</evidence>
<protein>
    <recommendedName>
        <fullName evidence="4">ADP-ribose pyrophosphatase</fullName>
        <ecNumber evidence="3">3.6.1.13</ecNumber>
    </recommendedName>
    <alternativeName>
        <fullName evidence="9">ADP-ribose diphosphatase</fullName>
    </alternativeName>
    <alternativeName>
        <fullName evidence="11">ADP-ribose phosphohydrolase</fullName>
    </alternativeName>
    <alternativeName>
        <fullName evidence="10">Adenosine diphosphoribose pyrophosphatase</fullName>
    </alternativeName>
</protein>
<dbReference type="PANTHER" id="PTHR11839:SF5">
    <property type="entry name" value="ADP-RIBOSE PYROPHOSPHATASE"/>
    <property type="match status" value="1"/>
</dbReference>
<dbReference type="InterPro" id="IPR009288">
    <property type="entry name" value="AIG2-like_dom"/>
</dbReference>
<dbReference type="PROSITE" id="PS51462">
    <property type="entry name" value="NUDIX"/>
    <property type="match status" value="1"/>
</dbReference>
<dbReference type="InterPro" id="IPR020084">
    <property type="entry name" value="NUDIX_hydrolase_CS"/>
</dbReference>
<dbReference type="KEGG" id="ppso:QPJ95_16445"/>
<dbReference type="InterPro" id="IPR000086">
    <property type="entry name" value="NUDIX_hydrolase_dom"/>
</dbReference>
<proteinExistence type="inferred from homology"/>
<dbReference type="CDD" id="cd06661">
    <property type="entry name" value="GGCT_like"/>
    <property type="match status" value="1"/>
</dbReference>
<dbReference type="GO" id="GO:0046872">
    <property type="term" value="F:metal ion binding"/>
    <property type="evidence" value="ECO:0007669"/>
    <property type="project" value="UniProtKB-KW"/>
</dbReference>
<dbReference type="PROSITE" id="PS00893">
    <property type="entry name" value="NUDIX_BOX"/>
    <property type="match status" value="1"/>
</dbReference>
<dbReference type="SUPFAM" id="SSF55811">
    <property type="entry name" value="Nudix"/>
    <property type="match status" value="1"/>
</dbReference>
<evidence type="ECO:0000256" key="9">
    <source>
        <dbReference type="ARBA" id="ARBA00030162"/>
    </source>
</evidence>
<accession>A0A9Y2KXA3</accession>
<evidence type="ECO:0000256" key="8">
    <source>
        <dbReference type="ARBA" id="ARBA00025164"/>
    </source>
</evidence>
<comment type="catalytic activity">
    <reaction evidence="12">
        <text>ADP-D-ribose + H2O = D-ribose 5-phosphate + AMP + 2 H(+)</text>
        <dbReference type="Rhea" id="RHEA:10412"/>
        <dbReference type="ChEBI" id="CHEBI:15377"/>
        <dbReference type="ChEBI" id="CHEBI:15378"/>
        <dbReference type="ChEBI" id="CHEBI:57967"/>
        <dbReference type="ChEBI" id="CHEBI:78346"/>
        <dbReference type="ChEBI" id="CHEBI:456215"/>
        <dbReference type="EC" id="3.6.1.13"/>
    </reaction>
</comment>
<comment type="similarity">
    <text evidence="2">Belongs to the Nudix hydrolase family. NudF subfamily.</text>
</comment>
<organism evidence="16 17">
    <name type="scientific">Parasedimentitalea psychrophila</name>
    <dbReference type="NCBI Taxonomy" id="2997337"/>
    <lineage>
        <taxon>Bacteria</taxon>
        <taxon>Pseudomonadati</taxon>
        <taxon>Pseudomonadota</taxon>
        <taxon>Alphaproteobacteria</taxon>
        <taxon>Rhodobacterales</taxon>
        <taxon>Paracoccaceae</taxon>
        <taxon>Parasedimentitalea</taxon>
    </lineage>
</organism>
<feature type="binding site" evidence="13">
    <location>
        <position position="261"/>
    </location>
    <ligand>
        <name>Mg(2+)</name>
        <dbReference type="ChEBI" id="CHEBI:18420"/>
        <label>1</label>
    </ligand>
</feature>
<dbReference type="GO" id="GO:0019693">
    <property type="term" value="P:ribose phosphate metabolic process"/>
    <property type="evidence" value="ECO:0007669"/>
    <property type="project" value="TreeGrafter"/>
</dbReference>
<dbReference type="Pfam" id="PF06094">
    <property type="entry name" value="GGACT"/>
    <property type="match status" value="1"/>
</dbReference>
<dbReference type="Gene3D" id="3.90.79.10">
    <property type="entry name" value="Nucleoside Triphosphate Pyrophosphohydrolase"/>
    <property type="match status" value="1"/>
</dbReference>